<organism evidence="1">
    <name type="scientific">bioreactor metagenome</name>
    <dbReference type="NCBI Taxonomy" id="1076179"/>
    <lineage>
        <taxon>unclassified sequences</taxon>
        <taxon>metagenomes</taxon>
        <taxon>ecological metagenomes</taxon>
    </lineage>
</organism>
<name>A0A645CGH1_9ZZZZ</name>
<accession>A0A645CGH1</accession>
<dbReference type="EMBL" id="VSSQ01027038">
    <property type="protein sequence ID" value="MPM76050.1"/>
    <property type="molecule type" value="Genomic_DNA"/>
</dbReference>
<comment type="caution">
    <text evidence="1">The sequence shown here is derived from an EMBL/GenBank/DDBJ whole genome shotgun (WGS) entry which is preliminary data.</text>
</comment>
<sequence length="77" mass="8500">MGAQGDHNDHVFIGHTKTVEIGDELGAHPVLPHPEAGDIADNHGDQIIRTDELRKGRAFHRVRTHSPKKRLVIRLGG</sequence>
<reference evidence="1" key="1">
    <citation type="submission" date="2019-08" db="EMBL/GenBank/DDBJ databases">
        <authorList>
            <person name="Kucharzyk K."/>
            <person name="Murdoch R.W."/>
            <person name="Higgins S."/>
            <person name="Loffler F."/>
        </authorList>
    </citation>
    <scope>NUCLEOTIDE SEQUENCE</scope>
</reference>
<dbReference type="AlphaFoldDB" id="A0A645CGH1"/>
<evidence type="ECO:0000313" key="1">
    <source>
        <dbReference type="EMBL" id="MPM76050.1"/>
    </source>
</evidence>
<gene>
    <name evidence="1" type="ORF">SDC9_123045</name>
</gene>
<proteinExistence type="predicted"/>
<protein>
    <submittedName>
        <fullName evidence="1">Uncharacterized protein</fullName>
    </submittedName>
</protein>